<comment type="caution">
    <text evidence="2">The sequence shown here is derived from an EMBL/GenBank/DDBJ whole genome shotgun (WGS) entry which is preliminary data.</text>
</comment>
<keyword evidence="3" id="KW-1185">Reference proteome</keyword>
<gene>
    <name evidence="2" type="ORF">AB4875_04110</name>
</gene>
<sequence>MNTGTDLKTIIAGWDQRDKTIIAILCDLEDDTRADGGFTTNSADKIVEQIRWMYHSRTRHSIKRNFKRIARQGADKDMLGPTYEVLLLGAAKKLGIHKHCKSLDDYERYIPQAVIVAALAKMNPAQRDQFFSEDINAGPMWEAAGIKSGGLIGLRTAASVIAISNASGAAVYAGATTALGFATHAVGITLPYAAYTGLSATIAQLIGPPGWLALATYGFFKVTGTDWNKLMPVLLTIIATKHRRQLLAQSALQDQNLQAQGEEDQAWDGLGTAPKKSI</sequence>
<proteinExistence type="predicted"/>
<reference evidence="2 3" key="1">
    <citation type="journal article" date="2011" name="Int. J. Syst. Evol. Microbiol.">
        <title>Zhongshania antarctica gen. nov., sp. nov. and Zhongshania guokunii sp. nov., gammaproteobacteria respectively isolated from coastal attached (fast) ice and surface seawater of the Antarctic.</title>
        <authorList>
            <person name="Li H.J."/>
            <person name="Zhang X.Y."/>
            <person name="Chen C.X."/>
            <person name="Zhang Y.J."/>
            <person name="Gao Z.M."/>
            <person name="Yu Y."/>
            <person name="Chen X.L."/>
            <person name="Chen B."/>
            <person name="Zhang Y.Z."/>
        </authorList>
    </citation>
    <scope>NUCLEOTIDE SEQUENCE [LARGE SCALE GENOMIC DNA]</scope>
    <source>
        <strain evidence="2 3">R06B22</strain>
    </source>
</reference>
<protein>
    <recommendedName>
        <fullName evidence="4">DUF3944 domain-containing protein</fullName>
    </recommendedName>
</protein>
<evidence type="ECO:0008006" key="4">
    <source>
        <dbReference type="Google" id="ProtNLM"/>
    </source>
</evidence>
<evidence type="ECO:0000313" key="3">
    <source>
        <dbReference type="Proteomes" id="UP001557484"/>
    </source>
</evidence>
<dbReference type="Proteomes" id="UP001557484">
    <property type="component" value="Unassembled WGS sequence"/>
</dbReference>
<dbReference type="EMBL" id="JBFRYB010000001">
    <property type="protein sequence ID" value="MEX1664659.1"/>
    <property type="molecule type" value="Genomic_DNA"/>
</dbReference>
<evidence type="ECO:0000256" key="1">
    <source>
        <dbReference type="SAM" id="MobiDB-lite"/>
    </source>
</evidence>
<feature type="region of interest" description="Disordered" evidence="1">
    <location>
        <begin position="258"/>
        <end position="278"/>
    </location>
</feature>
<organism evidence="2 3">
    <name type="scientific">Zhongshania arctica</name>
    <dbReference type="NCBI Taxonomy" id="3238302"/>
    <lineage>
        <taxon>Bacteria</taxon>
        <taxon>Pseudomonadati</taxon>
        <taxon>Pseudomonadota</taxon>
        <taxon>Gammaproteobacteria</taxon>
        <taxon>Cellvibrionales</taxon>
        <taxon>Spongiibacteraceae</taxon>
        <taxon>Zhongshania</taxon>
    </lineage>
</organism>
<evidence type="ECO:0000313" key="2">
    <source>
        <dbReference type="EMBL" id="MEX1664659.1"/>
    </source>
</evidence>
<accession>A0ABV3TV45</accession>
<name>A0ABV3TV45_9GAMM</name>
<dbReference type="RefSeq" id="WP_368374780.1">
    <property type="nucleotide sequence ID" value="NZ_JBFRYB010000001.1"/>
</dbReference>